<evidence type="ECO:0000313" key="1">
    <source>
        <dbReference type="EMBL" id="KRZ70315.1"/>
    </source>
</evidence>
<sequence length="84" mass="9998">MCIIKHSALTSILKFVNMGWHLNNKNSEKQYAKQRMLKKTCIWLMSKIYNYSNAKLTDIILTRNEFCHQPCGFMRNFLHSDQLD</sequence>
<organism evidence="1 2">
    <name type="scientific">Trichinella papuae</name>
    <dbReference type="NCBI Taxonomy" id="268474"/>
    <lineage>
        <taxon>Eukaryota</taxon>
        <taxon>Metazoa</taxon>
        <taxon>Ecdysozoa</taxon>
        <taxon>Nematoda</taxon>
        <taxon>Enoplea</taxon>
        <taxon>Dorylaimia</taxon>
        <taxon>Trichinellida</taxon>
        <taxon>Trichinellidae</taxon>
        <taxon>Trichinella</taxon>
    </lineage>
</organism>
<evidence type="ECO:0000313" key="2">
    <source>
        <dbReference type="Proteomes" id="UP000054843"/>
    </source>
</evidence>
<dbReference type="Proteomes" id="UP000054843">
    <property type="component" value="Unassembled WGS sequence"/>
</dbReference>
<accession>A0A0V1MEK7</accession>
<protein>
    <submittedName>
        <fullName evidence="1">Uncharacterized protein</fullName>
    </submittedName>
</protein>
<keyword evidence="2" id="KW-1185">Reference proteome</keyword>
<comment type="caution">
    <text evidence="1">The sequence shown here is derived from an EMBL/GenBank/DDBJ whole genome shotgun (WGS) entry which is preliminary data.</text>
</comment>
<proteinExistence type="predicted"/>
<name>A0A0V1MEK7_9BILA</name>
<reference evidence="1 2" key="1">
    <citation type="submission" date="2015-01" db="EMBL/GenBank/DDBJ databases">
        <title>Evolution of Trichinella species and genotypes.</title>
        <authorList>
            <person name="Korhonen P.K."/>
            <person name="Edoardo P."/>
            <person name="Giuseppe L.R."/>
            <person name="Gasser R.B."/>
        </authorList>
    </citation>
    <scope>NUCLEOTIDE SEQUENCE [LARGE SCALE GENOMIC DNA]</scope>
    <source>
        <strain evidence="1">ISS1980</strain>
    </source>
</reference>
<dbReference type="EMBL" id="JYDO01000116">
    <property type="protein sequence ID" value="KRZ70315.1"/>
    <property type="molecule type" value="Genomic_DNA"/>
</dbReference>
<dbReference type="AlphaFoldDB" id="A0A0V1MEK7"/>
<gene>
    <name evidence="1" type="ORF">T10_7409</name>
</gene>